<gene>
    <name evidence="2" type="ORF">QCA50_011549</name>
</gene>
<dbReference type="InterPro" id="IPR032514">
    <property type="entry name" value="GtaA_central"/>
</dbReference>
<protein>
    <recommendedName>
        <fullName evidence="1">Glutaminase A central domain-containing protein</fullName>
    </recommendedName>
</protein>
<sequence>MAATELTIDIGEDGQWNMSNIKMFMKDIGDSGGRVNPVEKLYASLPFFLFINATYVGYLLPPLLEAQDSPLNGQAFAAREPILAHPPRVRKPLFSLIPY</sequence>
<evidence type="ECO:0000313" key="3">
    <source>
        <dbReference type="Proteomes" id="UP001385951"/>
    </source>
</evidence>
<organism evidence="2 3">
    <name type="scientific">Cerrena zonata</name>
    <dbReference type="NCBI Taxonomy" id="2478898"/>
    <lineage>
        <taxon>Eukaryota</taxon>
        <taxon>Fungi</taxon>
        <taxon>Dikarya</taxon>
        <taxon>Basidiomycota</taxon>
        <taxon>Agaricomycotina</taxon>
        <taxon>Agaricomycetes</taxon>
        <taxon>Polyporales</taxon>
        <taxon>Cerrenaceae</taxon>
        <taxon>Cerrena</taxon>
    </lineage>
</organism>
<reference evidence="2 3" key="1">
    <citation type="submission" date="2022-09" db="EMBL/GenBank/DDBJ databases">
        <authorList>
            <person name="Palmer J.M."/>
        </authorList>
    </citation>
    <scope>NUCLEOTIDE SEQUENCE [LARGE SCALE GENOMIC DNA]</scope>
    <source>
        <strain evidence="2 3">DSM 7382</strain>
    </source>
</reference>
<dbReference type="Pfam" id="PF16335">
    <property type="entry name" value="GtaA_6_Hairpin"/>
    <property type="match status" value="1"/>
</dbReference>
<accession>A0AAW0G689</accession>
<name>A0AAW0G689_9APHY</name>
<dbReference type="AlphaFoldDB" id="A0AAW0G689"/>
<evidence type="ECO:0000259" key="1">
    <source>
        <dbReference type="Pfam" id="PF16335"/>
    </source>
</evidence>
<keyword evidence="3" id="KW-1185">Reference proteome</keyword>
<proteinExistence type="predicted"/>
<feature type="domain" description="Glutaminase A central" evidence="1">
    <location>
        <begin position="1"/>
        <end position="78"/>
    </location>
</feature>
<comment type="caution">
    <text evidence="2">The sequence shown here is derived from an EMBL/GenBank/DDBJ whole genome shotgun (WGS) entry which is preliminary data.</text>
</comment>
<evidence type="ECO:0000313" key="2">
    <source>
        <dbReference type="EMBL" id="KAK7685186.1"/>
    </source>
</evidence>
<dbReference type="EMBL" id="JASBNA010000021">
    <property type="protein sequence ID" value="KAK7685186.1"/>
    <property type="molecule type" value="Genomic_DNA"/>
</dbReference>
<dbReference type="Proteomes" id="UP001385951">
    <property type="component" value="Unassembled WGS sequence"/>
</dbReference>